<protein>
    <submittedName>
        <fullName evidence="1">Uncharacterized protein</fullName>
    </submittedName>
</protein>
<gene>
    <name evidence="1" type="primary">ORF172312</name>
</gene>
<evidence type="ECO:0000313" key="1">
    <source>
        <dbReference type="EMBL" id="CEK89669.1"/>
    </source>
</evidence>
<accession>A0A0B7B8L4</accession>
<dbReference type="EMBL" id="HACG01042804">
    <property type="protein sequence ID" value="CEK89669.1"/>
    <property type="molecule type" value="Transcribed_RNA"/>
</dbReference>
<dbReference type="AlphaFoldDB" id="A0A0B7B8L4"/>
<proteinExistence type="predicted"/>
<organism evidence="1">
    <name type="scientific">Arion vulgaris</name>
    <dbReference type="NCBI Taxonomy" id="1028688"/>
    <lineage>
        <taxon>Eukaryota</taxon>
        <taxon>Metazoa</taxon>
        <taxon>Spiralia</taxon>
        <taxon>Lophotrochozoa</taxon>
        <taxon>Mollusca</taxon>
        <taxon>Gastropoda</taxon>
        <taxon>Heterobranchia</taxon>
        <taxon>Euthyneura</taxon>
        <taxon>Panpulmonata</taxon>
        <taxon>Eupulmonata</taxon>
        <taxon>Stylommatophora</taxon>
        <taxon>Helicina</taxon>
        <taxon>Arionoidea</taxon>
        <taxon>Arionidae</taxon>
        <taxon>Arion</taxon>
    </lineage>
</organism>
<name>A0A0B7B8L4_9EUPU</name>
<feature type="non-terminal residue" evidence="1">
    <location>
        <position position="1"/>
    </location>
</feature>
<reference evidence="1" key="1">
    <citation type="submission" date="2014-12" db="EMBL/GenBank/DDBJ databases">
        <title>Insight into the proteome of Arion vulgaris.</title>
        <authorList>
            <person name="Aradska J."/>
            <person name="Bulat T."/>
            <person name="Smidak R."/>
            <person name="Sarate P."/>
            <person name="Gangsoo J."/>
            <person name="Sialana F."/>
            <person name="Bilban M."/>
            <person name="Lubec G."/>
        </authorList>
    </citation>
    <scope>NUCLEOTIDE SEQUENCE</scope>
    <source>
        <tissue evidence="1">Skin</tissue>
    </source>
</reference>
<sequence>TDFKHYYDLSPSRLAKLTVENAKIKLHLSYLNSYDISGKFRLAAIYTNATDSKGVLEIDQPEYKATETIISNLNKGRVPKYMAPNIGDDAQLKLVIYYEDE</sequence>